<name>A0A128FL43_9GAMM</name>
<proteinExistence type="predicted"/>
<feature type="region of interest" description="Disordered" evidence="1">
    <location>
        <begin position="23"/>
        <end position="60"/>
    </location>
</feature>
<dbReference type="Proteomes" id="UP000073601">
    <property type="component" value="Unassembled WGS sequence"/>
</dbReference>
<dbReference type="EMBL" id="FIZY01000105">
    <property type="protein sequence ID" value="CZF86994.1"/>
    <property type="molecule type" value="Genomic_DNA"/>
</dbReference>
<protein>
    <submittedName>
        <fullName evidence="2">Uncharacterized protein</fullName>
    </submittedName>
</protein>
<evidence type="ECO:0000313" key="3">
    <source>
        <dbReference type="Proteomes" id="UP000073601"/>
    </source>
</evidence>
<accession>A0A128FL43</accession>
<gene>
    <name evidence="2" type="ORF">GMA8713_05035</name>
</gene>
<dbReference type="AlphaFoldDB" id="A0A128FL43"/>
<dbReference type="RefSeq" id="WP_062715295.1">
    <property type="nucleotide sequence ID" value="NZ_CAWRCI010000105.1"/>
</dbReference>
<evidence type="ECO:0000256" key="1">
    <source>
        <dbReference type="SAM" id="MobiDB-lite"/>
    </source>
</evidence>
<organism evidence="2 3">
    <name type="scientific">Grimontia marina</name>
    <dbReference type="NCBI Taxonomy" id="646534"/>
    <lineage>
        <taxon>Bacteria</taxon>
        <taxon>Pseudomonadati</taxon>
        <taxon>Pseudomonadota</taxon>
        <taxon>Gammaproteobacteria</taxon>
        <taxon>Vibrionales</taxon>
        <taxon>Vibrionaceae</taxon>
        <taxon>Grimontia</taxon>
    </lineage>
</organism>
<reference evidence="3" key="1">
    <citation type="submission" date="2016-02" db="EMBL/GenBank/DDBJ databases">
        <authorList>
            <person name="Rodrigo-Torres Lidia"/>
            <person name="Arahal R.David."/>
        </authorList>
    </citation>
    <scope>NUCLEOTIDE SEQUENCE [LARGE SCALE GENOMIC DNA]</scope>
    <source>
        <strain evidence="3">CECT 8713</strain>
    </source>
</reference>
<evidence type="ECO:0000313" key="2">
    <source>
        <dbReference type="EMBL" id="CZF86994.1"/>
    </source>
</evidence>
<keyword evidence="3" id="KW-1185">Reference proteome</keyword>
<sequence length="236" mass="25662">MSKQYVSVIPNMDMPSNIRGVGGGAKLKTHEPTSAKDDFVSRKMRESEAAKSRTNSPIEHGELYKSQSVLDSQSAQNAIVNDQPTTDEEKDHLVVFLGGAGMRGDYQYDMVRALMHAGVKRAVCGNYSGVFENGEDLDYNEYIDMGADATSVIFYNQAEDDPIALQLVNTSECNVESKYALGETEWVNYSGKNAYGDDCPSSVIRVKLAPRTLDLSLQALGVAAPTPSQGGEFSLI</sequence>
<feature type="compositionally biased region" description="Basic and acidic residues" evidence="1">
    <location>
        <begin position="28"/>
        <end position="51"/>
    </location>
</feature>